<sequence length="146" mass="16612">MKFSNGIVANVSEEALWLAWSDVPSWPRWDTELIEAALEGPFAAGTAGKMRSKKGGVWSAFRIVEVRRDKGYSCIVPMPGGELRFDRTFERIGPGMLRITHDLIFGGALGWLYAWLVGRPTNRIYPELLRLFVEVVREKEQELRTD</sequence>
<name>A0A7X0SX84_9BACL</name>
<dbReference type="InterPro" id="IPR023393">
    <property type="entry name" value="START-like_dom_sf"/>
</dbReference>
<dbReference type="EMBL" id="JACJVO010000051">
    <property type="protein sequence ID" value="MBB6735588.1"/>
    <property type="molecule type" value="Genomic_DNA"/>
</dbReference>
<dbReference type="Gene3D" id="3.30.530.20">
    <property type="match status" value="1"/>
</dbReference>
<dbReference type="Proteomes" id="UP000564644">
    <property type="component" value="Unassembled WGS sequence"/>
</dbReference>
<organism evidence="1 2">
    <name type="scientific">Cohnella zeiphila</name>
    <dbReference type="NCBI Taxonomy" id="2761120"/>
    <lineage>
        <taxon>Bacteria</taxon>
        <taxon>Bacillati</taxon>
        <taxon>Bacillota</taxon>
        <taxon>Bacilli</taxon>
        <taxon>Bacillales</taxon>
        <taxon>Paenibacillaceae</taxon>
        <taxon>Cohnella</taxon>
    </lineage>
</organism>
<evidence type="ECO:0008006" key="3">
    <source>
        <dbReference type="Google" id="ProtNLM"/>
    </source>
</evidence>
<protein>
    <recommendedName>
        <fullName evidence="3">Polyketide cyclase</fullName>
    </recommendedName>
</protein>
<proteinExistence type="predicted"/>
<evidence type="ECO:0000313" key="1">
    <source>
        <dbReference type="EMBL" id="MBB6735588.1"/>
    </source>
</evidence>
<accession>A0A7X0SX84</accession>
<comment type="caution">
    <text evidence="1">The sequence shown here is derived from an EMBL/GenBank/DDBJ whole genome shotgun (WGS) entry which is preliminary data.</text>
</comment>
<gene>
    <name evidence="1" type="ORF">H7C18_32230</name>
</gene>
<dbReference type="AlphaFoldDB" id="A0A7X0SX84"/>
<keyword evidence="2" id="KW-1185">Reference proteome</keyword>
<dbReference type="SUPFAM" id="SSF55961">
    <property type="entry name" value="Bet v1-like"/>
    <property type="match status" value="1"/>
</dbReference>
<evidence type="ECO:0000313" key="2">
    <source>
        <dbReference type="Proteomes" id="UP000564644"/>
    </source>
</evidence>
<dbReference type="RefSeq" id="WP_185133238.1">
    <property type="nucleotide sequence ID" value="NZ_JACJVO010000051.1"/>
</dbReference>
<reference evidence="1 2" key="1">
    <citation type="submission" date="2020-08" db="EMBL/GenBank/DDBJ databases">
        <title>Cohnella phylogeny.</title>
        <authorList>
            <person name="Dunlap C."/>
        </authorList>
    </citation>
    <scope>NUCLEOTIDE SEQUENCE [LARGE SCALE GENOMIC DNA]</scope>
    <source>
        <strain evidence="1 2">CBP 2801</strain>
    </source>
</reference>